<feature type="compositionally biased region" description="Basic and acidic residues" evidence="3">
    <location>
        <begin position="1"/>
        <end position="23"/>
    </location>
</feature>
<gene>
    <name evidence="5" type="ORF">CHS0354_029603</name>
</gene>
<dbReference type="InterPro" id="IPR036910">
    <property type="entry name" value="HMG_box_dom_sf"/>
</dbReference>
<feature type="DNA-binding region" description="HMG box" evidence="2">
    <location>
        <begin position="24"/>
        <end position="93"/>
    </location>
</feature>
<dbReference type="GO" id="GO:0003677">
    <property type="term" value="F:DNA binding"/>
    <property type="evidence" value="ECO:0007669"/>
    <property type="project" value="UniProtKB-UniRule"/>
</dbReference>
<evidence type="ECO:0000256" key="1">
    <source>
        <dbReference type="ARBA" id="ARBA00023125"/>
    </source>
</evidence>
<dbReference type="InterPro" id="IPR050342">
    <property type="entry name" value="HMGB"/>
</dbReference>
<evidence type="ECO:0000256" key="3">
    <source>
        <dbReference type="SAM" id="MobiDB-lite"/>
    </source>
</evidence>
<comment type="caution">
    <text evidence="5">The sequence shown here is derived from an EMBL/GenBank/DDBJ whole genome shotgun (WGS) entry which is preliminary data.</text>
</comment>
<feature type="DNA-binding region" description="HMG box" evidence="2">
    <location>
        <begin position="103"/>
        <end position="169"/>
    </location>
</feature>
<feature type="region of interest" description="Disordered" evidence="3">
    <location>
        <begin position="1"/>
        <end position="26"/>
    </location>
</feature>
<feature type="domain" description="HMG box" evidence="4">
    <location>
        <begin position="103"/>
        <end position="169"/>
    </location>
</feature>
<dbReference type="Gene3D" id="1.10.30.10">
    <property type="entry name" value="High mobility group box domain"/>
    <property type="match status" value="2"/>
</dbReference>
<evidence type="ECO:0000256" key="2">
    <source>
        <dbReference type="PROSITE-ProRule" id="PRU00267"/>
    </source>
</evidence>
<sequence length="170" mass="19914">MGRPKAAEVQKRRTTKKGKDPNKPKRSTSAYFYFLAHCREEANKAGRSISKIAEFTKECSEKWKCMTDSNKRPFEEKAATDKARYTREMASYTGKSKKDEGKPKRPQSAYFLFLADFRQKMKGKNIDHKEILKLAGEEWRKLSVEKKQPYENASQKEQKKYEAALSDWRK</sequence>
<reference evidence="5" key="2">
    <citation type="journal article" date="2021" name="Genome Biol. Evol.">
        <title>Developing a high-quality reference genome for a parasitic bivalve with doubly uniparental inheritance (Bivalvia: Unionida).</title>
        <authorList>
            <person name="Smith C.H."/>
        </authorList>
    </citation>
    <scope>NUCLEOTIDE SEQUENCE</scope>
    <source>
        <strain evidence="5">CHS0354</strain>
        <tissue evidence="5">Mantle</tissue>
    </source>
</reference>
<dbReference type="PANTHER" id="PTHR48112">
    <property type="entry name" value="HIGH MOBILITY GROUP PROTEIN DSP1"/>
    <property type="match status" value="1"/>
</dbReference>
<dbReference type="PRINTS" id="PR00886">
    <property type="entry name" value="HIGHMOBLTY12"/>
</dbReference>
<protein>
    <recommendedName>
        <fullName evidence="4">HMG box domain-containing protein</fullName>
    </recommendedName>
</protein>
<dbReference type="EMBL" id="JAEAOA010001776">
    <property type="protein sequence ID" value="KAK3579316.1"/>
    <property type="molecule type" value="Genomic_DNA"/>
</dbReference>
<organism evidence="5 6">
    <name type="scientific">Potamilus streckersoni</name>
    <dbReference type="NCBI Taxonomy" id="2493646"/>
    <lineage>
        <taxon>Eukaryota</taxon>
        <taxon>Metazoa</taxon>
        <taxon>Spiralia</taxon>
        <taxon>Lophotrochozoa</taxon>
        <taxon>Mollusca</taxon>
        <taxon>Bivalvia</taxon>
        <taxon>Autobranchia</taxon>
        <taxon>Heteroconchia</taxon>
        <taxon>Palaeoheterodonta</taxon>
        <taxon>Unionida</taxon>
        <taxon>Unionoidea</taxon>
        <taxon>Unionidae</taxon>
        <taxon>Ambleminae</taxon>
        <taxon>Lampsilini</taxon>
        <taxon>Potamilus</taxon>
    </lineage>
</organism>
<dbReference type="FunFam" id="1.10.30.10:FF:000073">
    <property type="entry name" value="High mobility group protein 1 homolog"/>
    <property type="match status" value="1"/>
</dbReference>
<dbReference type="Pfam" id="PF00505">
    <property type="entry name" value="HMG_box"/>
    <property type="match status" value="1"/>
</dbReference>
<dbReference type="InterPro" id="IPR009071">
    <property type="entry name" value="HMG_box_dom"/>
</dbReference>
<feature type="non-terminal residue" evidence="5">
    <location>
        <position position="1"/>
    </location>
</feature>
<name>A0AAE0VIY3_9BIVA</name>
<feature type="region of interest" description="Disordered" evidence="3">
    <location>
        <begin position="146"/>
        <end position="170"/>
    </location>
</feature>
<keyword evidence="1 2" id="KW-0238">DNA-binding</keyword>
<reference evidence="5" key="1">
    <citation type="journal article" date="2021" name="Genome Biol. Evol.">
        <title>A High-Quality Reference Genome for a Parasitic Bivalve with Doubly Uniparental Inheritance (Bivalvia: Unionida).</title>
        <authorList>
            <person name="Smith C.H."/>
        </authorList>
    </citation>
    <scope>NUCLEOTIDE SEQUENCE</scope>
    <source>
        <strain evidence="5">CHS0354</strain>
    </source>
</reference>
<dbReference type="Pfam" id="PF09011">
    <property type="entry name" value="HMG_box_2"/>
    <property type="match status" value="1"/>
</dbReference>
<accession>A0AAE0VIY3</accession>
<evidence type="ECO:0000313" key="6">
    <source>
        <dbReference type="Proteomes" id="UP001195483"/>
    </source>
</evidence>
<keyword evidence="2" id="KW-0539">Nucleus</keyword>
<proteinExistence type="predicted"/>
<dbReference type="AlphaFoldDB" id="A0AAE0VIY3"/>
<feature type="domain" description="HMG box" evidence="4">
    <location>
        <begin position="24"/>
        <end position="93"/>
    </location>
</feature>
<keyword evidence="6" id="KW-1185">Reference proteome</keyword>
<dbReference type="SMART" id="SM00398">
    <property type="entry name" value="HMG"/>
    <property type="match status" value="2"/>
</dbReference>
<evidence type="ECO:0000313" key="5">
    <source>
        <dbReference type="EMBL" id="KAK3579316.1"/>
    </source>
</evidence>
<evidence type="ECO:0000259" key="4">
    <source>
        <dbReference type="PROSITE" id="PS50118"/>
    </source>
</evidence>
<dbReference type="PROSITE" id="PS50118">
    <property type="entry name" value="HMG_BOX_2"/>
    <property type="match status" value="2"/>
</dbReference>
<dbReference type="GO" id="GO:0006357">
    <property type="term" value="P:regulation of transcription by RNA polymerase II"/>
    <property type="evidence" value="ECO:0007669"/>
    <property type="project" value="TreeGrafter"/>
</dbReference>
<dbReference type="Proteomes" id="UP001195483">
    <property type="component" value="Unassembled WGS sequence"/>
</dbReference>
<dbReference type="GO" id="GO:0005634">
    <property type="term" value="C:nucleus"/>
    <property type="evidence" value="ECO:0007669"/>
    <property type="project" value="UniProtKB-UniRule"/>
</dbReference>
<reference evidence="5" key="3">
    <citation type="submission" date="2023-05" db="EMBL/GenBank/DDBJ databases">
        <authorList>
            <person name="Smith C.H."/>
        </authorList>
    </citation>
    <scope>NUCLEOTIDE SEQUENCE</scope>
    <source>
        <strain evidence="5">CHS0354</strain>
        <tissue evidence="5">Mantle</tissue>
    </source>
</reference>
<dbReference type="PANTHER" id="PTHR48112:SF22">
    <property type="entry name" value="MITOCHONDRIAL TRANSCRIPTION FACTOR A, ISOFORM B"/>
    <property type="match status" value="1"/>
</dbReference>
<dbReference type="SUPFAM" id="SSF47095">
    <property type="entry name" value="HMG-box"/>
    <property type="match status" value="2"/>
</dbReference>